<reference evidence="10 11" key="1">
    <citation type="journal article" date="2017" name="Nat. Commun.">
        <title>Genome assembly with in vitro proximity ligation data and whole-genome triplication in lettuce.</title>
        <authorList>
            <person name="Reyes-Chin-Wo S."/>
            <person name="Wang Z."/>
            <person name="Yang X."/>
            <person name="Kozik A."/>
            <person name="Arikit S."/>
            <person name="Song C."/>
            <person name="Xia L."/>
            <person name="Froenicke L."/>
            <person name="Lavelle D.O."/>
            <person name="Truco M.J."/>
            <person name="Xia R."/>
            <person name="Zhu S."/>
            <person name="Xu C."/>
            <person name="Xu H."/>
            <person name="Xu X."/>
            <person name="Cox K."/>
            <person name="Korf I."/>
            <person name="Meyers B.C."/>
            <person name="Michelmore R.W."/>
        </authorList>
    </citation>
    <scope>NUCLEOTIDE SEQUENCE [LARGE SCALE GENOMIC DNA]</scope>
    <source>
        <strain evidence="11">cv. Salinas</strain>
        <tissue evidence="10">Seedlings</tissue>
    </source>
</reference>
<keyword evidence="8" id="KW-1015">Disulfide bond</keyword>
<evidence type="ECO:0000256" key="9">
    <source>
        <dbReference type="ARBA" id="ARBA00023180"/>
    </source>
</evidence>
<evidence type="ECO:0000313" key="11">
    <source>
        <dbReference type="Proteomes" id="UP000235145"/>
    </source>
</evidence>
<dbReference type="EC" id="3.1.30.1" evidence="3"/>
<proteinExistence type="inferred from homology"/>
<protein>
    <recommendedName>
        <fullName evidence="3">Aspergillus nuclease S1</fullName>
        <ecNumber evidence="3">3.1.30.1</ecNumber>
    </recommendedName>
</protein>
<evidence type="ECO:0000256" key="8">
    <source>
        <dbReference type="ARBA" id="ARBA00023157"/>
    </source>
</evidence>
<comment type="caution">
    <text evidence="10">The sequence shown here is derived from an EMBL/GenBank/DDBJ whole genome shotgun (WGS) entry which is preliminary data.</text>
</comment>
<dbReference type="AlphaFoldDB" id="A0A9R1WMG6"/>
<keyword evidence="5" id="KW-0479">Metal-binding</keyword>
<gene>
    <name evidence="10" type="ORF">LSAT_V11C100009550</name>
</gene>
<evidence type="ECO:0000256" key="2">
    <source>
        <dbReference type="ARBA" id="ARBA00009547"/>
    </source>
</evidence>
<evidence type="ECO:0000256" key="4">
    <source>
        <dbReference type="ARBA" id="ARBA00022722"/>
    </source>
</evidence>
<comment type="catalytic activity">
    <reaction evidence="1">
        <text>Endonucleolytic cleavage to 5'-phosphomononucleotide and 5'-phosphooligonucleotide end-products.</text>
        <dbReference type="EC" id="3.1.30.1"/>
    </reaction>
</comment>
<keyword evidence="11" id="KW-1185">Reference proteome</keyword>
<sequence length="105" mass="11977">MINVWDDNITKTAKEIFYDSDVENLKECAYQLPTREKCIRNQNTCPNLYASEGIKAACSLAYKGVGNDFVHGDDYFLSRLPIVNWRLAQGGDRLSFCFKLSENTN</sequence>
<dbReference type="InterPro" id="IPR003154">
    <property type="entry name" value="S1/P1nuclease"/>
</dbReference>
<dbReference type="GO" id="GO:0006308">
    <property type="term" value="P:DNA catabolic process"/>
    <property type="evidence" value="ECO:0007669"/>
    <property type="project" value="InterPro"/>
</dbReference>
<evidence type="ECO:0000256" key="5">
    <source>
        <dbReference type="ARBA" id="ARBA00022723"/>
    </source>
</evidence>
<organism evidence="10 11">
    <name type="scientific">Lactuca sativa</name>
    <name type="common">Garden lettuce</name>
    <dbReference type="NCBI Taxonomy" id="4236"/>
    <lineage>
        <taxon>Eukaryota</taxon>
        <taxon>Viridiplantae</taxon>
        <taxon>Streptophyta</taxon>
        <taxon>Embryophyta</taxon>
        <taxon>Tracheophyta</taxon>
        <taxon>Spermatophyta</taxon>
        <taxon>Magnoliopsida</taxon>
        <taxon>eudicotyledons</taxon>
        <taxon>Gunneridae</taxon>
        <taxon>Pentapetalae</taxon>
        <taxon>asterids</taxon>
        <taxon>campanulids</taxon>
        <taxon>Asterales</taxon>
        <taxon>Asteraceae</taxon>
        <taxon>Cichorioideae</taxon>
        <taxon>Cichorieae</taxon>
        <taxon>Lactucinae</taxon>
        <taxon>Lactuca</taxon>
    </lineage>
</organism>
<dbReference type="Proteomes" id="UP000235145">
    <property type="component" value="Unassembled WGS sequence"/>
</dbReference>
<dbReference type="GO" id="GO:0000014">
    <property type="term" value="F:single-stranded DNA endodeoxyribonuclease activity"/>
    <property type="evidence" value="ECO:0007669"/>
    <property type="project" value="UniProtKB-ARBA"/>
</dbReference>
<dbReference type="InterPro" id="IPR008947">
    <property type="entry name" value="PLipase_C/P1_nuclease_dom_sf"/>
</dbReference>
<accession>A0A9R1WMG6</accession>
<dbReference type="GO" id="GO:0003676">
    <property type="term" value="F:nucleic acid binding"/>
    <property type="evidence" value="ECO:0007669"/>
    <property type="project" value="InterPro"/>
</dbReference>
<evidence type="ECO:0000256" key="3">
    <source>
        <dbReference type="ARBA" id="ARBA00012562"/>
    </source>
</evidence>
<dbReference type="Pfam" id="PF02265">
    <property type="entry name" value="S1-P1_nuclease"/>
    <property type="match status" value="1"/>
</dbReference>
<evidence type="ECO:0000256" key="1">
    <source>
        <dbReference type="ARBA" id="ARBA00000245"/>
    </source>
</evidence>
<keyword evidence="6" id="KW-0255">Endonuclease</keyword>
<dbReference type="PANTHER" id="PTHR33146">
    <property type="entry name" value="ENDONUCLEASE 4"/>
    <property type="match status" value="1"/>
</dbReference>
<dbReference type="PANTHER" id="PTHR33146:SF27">
    <property type="entry name" value="ENDONUCLEASE 2"/>
    <property type="match status" value="1"/>
</dbReference>
<name>A0A9R1WMG6_LACSA</name>
<keyword evidence="7" id="KW-0378">Hydrolase</keyword>
<keyword evidence="9" id="KW-0325">Glycoprotein</keyword>
<comment type="similarity">
    <text evidence="2">Belongs to the nuclease type I family.</text>
</comment>
<dbReference type="Gene3D" id="1.10.575.10">
    <property type="entry name" value="P1 Nuclease"/>
    <property type="match status" value="1"/>
</dbReference>
<evidence type="ECO:0000313" key="10">
    <source>
        <dbReference type="EMBL" id="KAJ0226768.1"/>
    </source>
</evidence>
<dbReference type="SUPFAM" id="SSF48537">
    <property type="entry name" value="Phospholipase C/P1 nuclease"/>
    <property type="match status" value="1"/>
</dbReference>
<dbReference type="EMBL" id="NBSK02000001">
    <property type="protein sequence ID" value="KAJ0226768.1"/>
    <property type="molecule type" value="Genomic_DNA"/>
</dbReference>
<evidence type="ECO:0000256" key="7">
    <source>
        <dbReference type="ARBA" id="ARBA00022801"/>
    </source>
</evidence>
<dbReference type="GO" id="GO:0046872">
    <property type="term" value="F:metal ion binding"/>
    <property type="evidence" value="ECO:0007669"/>
    <property type="project" value="UniProtKB-KW"/>
</dbReference>
<evidence type="ECO:0000256" key="6">
    <source>
        <dbReference type="ARBA" id="ARBA00022759"/>
    </source>
</evidence>
<keyword evidence="4" id="KW-0540">Nuclease</keyword>
<dbReference type="GO" id="GO:0004521">
    <property type="term" value="F:RNA endonuclease activity"/>
    <property type="evidence" value="ECO:0007669"/>
    <property type="project" value="UniProtKB-ARBA"/>
</dbReference>